<evidence type="ECO:0000259" key="3">
    <source>
        <dbReference type="Pfam" id="PF08338"/>
    </source>
</evidence>
<dbReference type="PANTHER" id="PTHR11092:SF0">
    <property type="entry name" value="EPIMERASE FAMILY PROTEIN SDR39U1"/>
    <property type="match status" value="1"/>
</dbReference>
<feature type="domain" description="NAD-dependent epimerase/dehydratase" evidence="2">
    <location>
        <begin position="4"/>
        <end position="129"/>
    </location>
</feature>
<name>A0ABU2BPQ4_9ACTN</name>
<dbReference type="NCBIfam" id="TIGR01777">
    <property type="entry name" value="yfcH"/>
    <property type="match status" value="1"/>
</dbReference>
<dbReference type="EMBL" id="JAVDYG010000001">
    <property type="protein sequence ID" value="MDR7360601.1"/>
    <property type="molecule type" value="Genomic_DNA"/>
</dbReference>
<keyword evidence="5" id="KW-1185">Reference proteome</keyword>
<protein>
    <submittedName>
        <fullName evidence="4">Uncharacterized protein (TIGR01777 family)</fullName>
    </submittedName>
</protein>
<accession>A0ABU2BPQ4</accession>
<evidence type="ECO:0000259" key="2">
    <source>
        <dbReference type="Pfam" id="PF01370"/>
    </source>
</evidence>
<dbReference type="Pfam" id="PF08338">
    <property type="entry name" value="DUF1731"/>
    <property type="match status" value="1"/>
</dbReference>
<dbReference type="PANTHER" id="PTHR11092">
    <property type="entry name" value="SUGAR NUCLEOTIDE EPIMERASE RELATED"/>
    <property type="match status" value="1"/>
</dbReference>
<evidence type="ECO:0000256" key="1">
    <source>
        <dbReference type="ARBA" id="ARBA00009353"/>
    </source>
</evidence>
<feature type="domain" description="DUF1731" evidence="3">
    <location>
        <begin position="248"/>
        <end position="289"/>
    </location>
</feature>
<organism evidence="4 5">
    <name type="scientific">Nocardioides marmoribigeumensis</name>
    <dbReference type="NCBI Taxonomy" id="433649"/>
    <lineage>
        <taxon>Bacteria</taxon>
        <taxon>Bacillati</taxon>
        <taxon>Actinomycetota</taxon>
        <taxon>Actinomycetes</taxon>
        <taxon>Propionibacteriales</taxon>
        <taxon>Nocardioidaceae</taxon>
        <taxon>Nocardioides</taxon>
    </lineage>
</organism>
<dbReference type="InterPro" id="IPR036291">
    <property type="entry name" value="NAD(P)-bd_dom_sf"/>
</dbReference>
<gene>
    <name evidence="4" type="ORF">J2S63_000154</name>
</gene>
<dbReference type="Pfam" id="PF01370">
    <property type="entry name" value="Epimerase"/>
    <property type="match status" value="1"/>
</dbReference>
<comment type="caution">
    <text evidence="4">The sequence shown here is derived from an EMBL/GenBank/DDBJ whole genome shotgun (WGS) entry which is preliminary data.</text>
</comment>
<proteinExistence type="inferred from homology"/>
<dbReference type="Proteomes" id="UP001183648">
    <property type="component" value="Unassembled WGS sequence"/>
</dbReference>
<dbReference type="InterPro" id="IPR001509">
    <property type="entry name" value="Epimerase_deHydtase"/>
</dbReference>
<dbReference type="Gene3D" id="3.40.50.720">
    <property type="entry name" value="NAD(P)-binding Rossmann-like Domain"/>
    <property type="match status" value="1"/>
</dbReference>
<comment type="similarity">
    <text evidence="1">Belongs to the NAD(P)-dependent epimerase/dehydratase family. SDR39U1 subfamily.</text>
</comment>
<evidence type="ECO:0000313" key="5">
    <source>
        <dbReference type="Proteomes" id="UP001183648"/>
    </source>
</evidence>
<dbReference type="InterPro" id="IPR010099">
    <property type="entry name" value="SDR39U1"/>
</dbReference>
<reference evidence="4 5" key="1">
    <citation type="submission" date="2023-07" db="EMBL/GenBank/DDBJ databases">
        <title>Sequencing the genomes of 1000 actinobacteria strains.</title>
        <authorList>
            <person name="Klenk H.-P."/>
        </authorList>
    </citation>
    <scope>NUCLEOTIDE SEQUENCE [LARGE SCALE GENOMIC DNA]</scope>
    <source>
        <strain evidence="4 5">DSM 19426</strain>
    </source>
</reference>
<evidence type="ECO:0000313" key="4">
    <source>
        <dbReference type="EMBL" id="MDR7360601.1"/>
    </source>
</evidence>
<dbReference type="InterPro" id="IPR013549">
    <property type="entry name" value="DUF1731"/>
</dbReference>
<dbReference type="SUPFAM" id="SSF51735">
    <property type="entry name" value="NAD(P)-binding Rossmann-fold domains"/>
    <property type="match status" value="1"/>
</dbReference>
<sequence>MRFLLAGASGFLGRAWASYLTSHDHEVVRLVRSEPSSAEEARWDPYAGTLDRGLVESADVVANLAGAPLAHWPWTESYKRTFLDSRVVTTRVLAEAVASSDRKPVLLAQNGVAGYGDRGAEVITEDTPFDGDTFIADVSRRWQAAADPAVEAGARVVVLRTGVVLDRSGGALKAMLPAFKAGVGGPIGNGKQYFATISLEDWLHAASSLAHDDSASGAYNLVGPDTSTNAEYTRELGRALHRPTFFRVPAAPLRAAGGVAGGELLSSARVEPRRLLDSGFAFAHADVADRVRAALEGFRAGRS</sequence>
<dbReference type="RefSeq" id="WP_310297303.1">
    <property type="nucleotide sequence ID" value="NZ_BAAAPS010000011.1"/>
</dbReference>